<evidence type="ECO:0000256" key="1">
    <source>
        <dbReference type="SAM" id="Coils"/>
    </source>
</evidence>
<accession>A0A4S4L6J6</accession>
<keyword evidence="4" id="KW-1185">Reference proteome</keyword>
<sequence>MSYRFQKTAVRHTVPSTALSTPSPQHAPHDEDAEDPETDILNTVQRDKKWEDGADTPLRSKHARTSAAGAKSVNLTLRDQEKALTDHDSECEKLRLHISELESNTDTLHEKFEAALAHLEAESDEKDAKIAVANREIEQFGQRIYDIEEDNEELKTVSDQMREDEAIERERLEALAAALKETVADVKGELDEMTQEREAREGAEADVEKAERDHDTALRGERRTLEAKESSLQNVLNDLARAQSLLFQCDTDLAAFQSALQSMEAELKKPGESHTATRFSLQLEVDRLKRDLERVEDELARARKELDERENRSRERDGVAVKLHTENRELASQLATQTQARLNLSEKLDIMQAGLLAVESEMAAFRTQVNELEQRLSKDQHSLLTAESVDKIPKKGGQAETKPFTNFSVFHDNLITRLKSLSQIHLDFDKRVKEIKTRSAEMLTDMKKQLDRRWTQIDKFESSVRTYAETKSTWRWKLTAKQGVKVLSKYAPCSRECG</sequence>
<gene>
    <name evidence="3" type="ORF">EW146_g9618</name>
</gene>
<protein>
    <submittedName>
        <fullName evidence="3">Uncharacterized protein</fullName>
    </submittedName>
</protein>
<proteinExistence type="predicted"/>
<dbReference type="Proteomes" id="UP000310158">
    <property type="component" value="Unassembled WGS sequence"/>
</dbReference>
<evidence type="ECO:0000313" key="3">
    <source>
        <dbReference type="EMBL" id="THH06408.1"/>
    </source>
</evidence>
<dbReference type="EMBL" id="SGPL01000883">
    <property type="protein sequence ID" value="THH06408.1"/>
    <property type="molecule type" value="Genomic_DNA"/>
</dbReference>
<feature type="compositionally biased region" description="Polar residues" evidence="2">
    <location>
        <begin position="14"/>
        <end position="24"/>
    </location>
</feature>
<name>A0A4S4L6J6_9AGAM</name>
<evidence type="ECO:0000256" key="2">
    <source>
        <dbReference type="SAM" id="MobiDB-lite"/>
    </source>
</evidence>
<organism evidence="3 4">
    <name type="scientific">Bondarzewia mesenterica</name>
    <dbReference type="NCBI Taxonomy" id="1095465"/>
    <lineage>
        <taxon>Eukaryota</taxon>
        <taxon>Fungi</taxon>
        <taxon>Dikarya</taxon>
        <taxon>Basidiomycota</taxon>
        <taxon>Agaricomycotina</taxon>
        <taxon>Agaricomycetes</taxon>
        <taxon>Russulales</taxon>
        <taxon>Bondarzewiaceae</taxon>
        <taxon>Bondarzewia</taxon>
    </lineage>
</organism>
<dbReference type="AlphaFoldDB" id="A0A4S4L6J6"/>
<feature type="coiled-coil region" evidence="1">
    <location>
        <begin position="278"/>
        <end position="312"/>
    </location>
</feature>
<dbReference type="OrthoDB" id="10255000at2759"/>
<feature type="region of interest" description="Disordered" evidence="2">
    <location>
        <begin position="191"/>
        <end position="216"/>
    </location>
</feature>
<feature type="coiled-coil region" evidence="1">
    <location>
        <begin position="84"/>
        <end position="136"/>
    </location>
</feature>
<comment type="caution">
    <text evidence="3">The sequence shown here is derived from an EMBL/GenBank/DDBJ whole genome shotgun (WGS) entry which is preliminary data.</text>
</comment>
<keyword evidence="1" id="KW-0175">Coiled coil</keyword>
<feature type="region of interest" description="Disordered" evidence="2">
    <location>
        <begin position="1"/>
        <end position="74"/>
    </location>
</feature>
<reference evidence="3 4" key="1">
    <citation type="submission" date="2019-02" db="EMBL/GenBank/DDBJ databases">
        <title>Genome sequencing of the rare red list fungi Bondarzewia mesenterica.</title>
        <authorList>
            <person name="Buettner E."/>
            <person name="Kellner H."/>
        </authorList>
    </citation>
    <scope>NUCLEOTIDE SEQUENCE [LARGE SCALE GENOMIC DNA]</scope>
    <source>
        <strain evidence="3 4">DSM 108281</strain>
    </source>
</reference>
<evidence type="ECO:0000313" key="4">
    <source>
        <dbReference type="Proteomes" id="UP000310158"/>
    </source>
</evidence>